<dbReference type="AlphaFoldDB" id="A0A6J4EA07"/>
<accession>A0A6J4EA07</accession>
<evidence type="ECO:0000259" key="2">
    <source>
        <dbReference type="Pfam" id="PF09834"/>
    </source>
</evidence>
<evidence type="ECO:0000313" key="3">
    <source>
        <dbReference type="EMBL" id="BCG25371.1"/>
    </source>
</evidence>
<feature type="domain" description="DUF2061" evidence="2">
    <location>
        <begin position="62"/>
        <end position="113"/>
    </location>
</feature>
<dbReference type="EMBL" id="AP023189">
    <property type="protein sequence ID" value="BCG25371.1"/>
    <property type="molecule type" value="Genomic_DNA"/>
</dbReference>
<reference evidence="3 4" key="1">
    <citation type="submission" date="2020-05" db="EMBL/GenBank/DDBJ databases">
        <title>Characterization of novel class B3 metallo-beta-lactamase from novel Pseudomonas species.</title>
        <authorList>
            <person name="Yamada K."/>
            <person name="Aoki K."/>
            <person name="Ishii Y."/>
        </authorList>
    </citation>
    <scope>NUCLEOTIDE SEQUENCE [LARGE SCALE GENOMIC DNA]</scope>
    <source>
        <strain evidence="3 4">TUM18999</strain>
    </source>
</reference>
<sequence length="139" mass="15520">MHFLDERHAACHPTDFLNLSRAFALPNHGDTRKQETPMAIRNQRTTHSARSRPLPPPGNQPLAKTLSFAVLHFAIAFTVAYLLTGSVLTGGLIALIEPACNTVAFYFHERVWQRFGVRATPQKGHGHGNLSRDLRRASR</sequence>
<proteinExistence type="predicted"/>
<feature type="region of interest" description="Disordered" evidence="1">
    <location>
        <begin position="28"/>
        <end position="59"/>
    </location>
</feature>
<evidence type="ECO:0000256" key="1">
    <source>
        <dbReference type="SAM" id="MobiDB-lite"/>
    </source>
</evidence>
<name>A0A6J4EA07_9PSED</name>
<dbReference type="InterPro" id="IPR018638">
    <property type="entry name" value="DUF2061_membrane"/>
</dbReference>
<dbReference type="Pfam" id="PF09834">
    <property type="entry name" value="DUF2061"/>
    <property type="match status" value="1"/>
</dbReference>
<organism evidence="3 4">
    <name type="scientific">Pseudomonas tohonis</name>
    <dbReference type="NCBI Taxonomy" id="2725477"/>
    <lineage>
        <taxon>Bacteria</taxon>
        <taxon>Pseudomonadati</taxon>
        <taxon>Pseudomonadota</taxon>
        <taxon>Gammaproteobacteria</taxon>
        <taxon>Pseudomonadales</taxon>
        <taxon>Pseudomonadaceae</taxon>
        <taxon>Pseudomonas</taxon>
    </lineage>
</organism>
<dbReference type="KEGG" id="ptw:TUM18999_35620"/>
<dbReference type="Proteomes" id="UP000509383">
    <property type="component" value="Chromosome"/>
</dbReference>
<evidence type="ECO:0000313" key="4">
    <source>
        <dbReference type="Proteomes" id="UP000509383"/>
    </source>
</evidence>
<gene>
    <name evidence="3" type="ORF">TUM18999_35620</name>
</gene>
<protein>
    <recommendedName>
        <fullName evidence="2">DUF2061 domain-containing protein</fullName>
    </recommendedName>
</protein>